<reference evidence="2 3" key="1">
    <citation type="journal article" date="2014" name="Int. J. Syst. Evol. Microbiol.">
        <title>Complete genome sequence of Corynebacterium casei LMG S-19264T (=DSM 44701T), isolated from a smear-ripened cheese.</title>
        <authorList>
            <consortium name="US DOE Joint Genome Institute (JGI-PGF)"/>
            <person name="Walter F."/>
            <person name="Albersmeier A."/>
            <person name="Kalinowski J."/>
            <person name="Ruckert C."/>
        </authorList>
    </citation>
    <scope>NUCLEOTIDE SEQUENCE [LARGE SCALE GENOMIC DNA]</scope>
    <source>
        <strain evidence="2 3">CGMCC 4.7111</strain>
    </source>
</reference>
<evidence type="ECO:0000313" key="3">
    <source>
        <dbReference type="Proteomes" id="UP000600365"/>
    </source>
</evidence>
<dbReference type="EMBL" id="BMMM01000010">
    <property type="protein sequence ID" value="GGN74892.1"/>
    <property type="molecule type" value="Genomic_DNA"/>
</dbReference>
<organism evidence="2 3">
    <name type="scientific">Streptomyces albiflavescens</name>
    <dbReference type="NCBI Taxonomy" id="1623582"/>
    <lineage>
        <taxon>Bacteria</taxon>
        <taxon>Bacillati</taxon>
        <taxon>Actinomycetota</taxon>
        <taxon>Actinomycetes</taxon>
        <taxon>Kitasatosporales</taxon>
        <taxon>Streptomycetaceae</taxon>
        <taxon>Streptomyces</taxon>
    </lineage>
</organism>
<evidence type="ECO:0000256" key="1">
    <source>
        <dbReference type="SAM" id="MobiDB-lite"/>
    </source>
</evidence>
<evidence type="ECO:0000313" key="2">
    <source>
        <dbReference type="EMBL" id="GGN74892.1"/>
    </source>
</evidence>
<name>A0A917Y868_9ACTN</name>
<proteinExistence type="predicted"/>
<gene>
    <name evidence="2" type="ORF">GCM10011579_054460</name>
</gene>
<accession>A0A917Y868</accession>
<feature type="region of interest" description="Disordered" evidence="1">
    <location>
        <begin position="1"/>
        <end position="27"/>
    </location>
</feature>
<dbReference type="AlphaFoldDB" id="A0A917Y868"/>
<keyword evidence="3" id="KW-1185">Reference proteome</keyword>
<sequence length="99" mass="10392">MPVLSAASAEYRPSATAAATGSNAPRVPPVPAIQMLSKRIGRFLPGWGGGIRSAAAVGQGVPGLRGKRVERYEGPARIARPRYHQKRYAGIEAGTTAPR</sequence>
<protein>
    <submittedName>
        <fullName evidence="2">Uncharacterized protein</fullName>
    </submittedName>
</protein>
<dbReference type="Proteomes" id="UP000600365">
    <property type="component" value="Unassembled WGS sequence"/>
</dbReference>
<comment type="caution">
    <text evidence="2">The sequence shown here is derived from an EMBL/GenBank/DDBJ whole genome shotgun (WGS) entry which is preliminary data.</text>
</comment>